<dbReference type="EMBL" id="HBIC01030851">
    <property type="protein sequence ID" value="CAE0286760.1"/>
    <property type="molecule type" value="Transcribed_RNA"/>
</dbReference>
<name>A0A7S3H717_9STRA</name>
<evidence type="ECO:0000313" key="2">
    <source>
        <dbReference type="EMBL" id="CAE0286760.1"/>
    </source>
</evidence>
<accession>A0A7S3H717</accession>
<feature type="signal peptide" evidence="1">
    <location>
        <begin position="1"/>
        <end position="19"/>
    </location>
</feature>
<reference evidence="2" key="1">
    <citation type="submission" date="2021-01" db="EMBL/GenBank/DDBJ databases">
        <authorList>
            <person name="Corre E."/>
            <person name="Pelletier E."/>
            <person name="Niang G."/>
            <person name="Scheremetjew M."/>
            <person name="Finn R."/>
            <person name="Kale V."/>
            <person name="Holt S."/>
            <person name="Cochrane G."/>
            <person name="Meng A."/>
            <person name="Brown T."/>
            <person name="Cohen L."/>
        </authorList>
    </citation>
    <scope>NUCLEOTIDE SEQUENCE</scope>
    <source>
        <strain evidence="2">CCAP 955/1</strain>
    </source>
</reference>
<evidence type="ECO:0000256" key="1">
    <source>
        <dbReference type="SAM" id="SignalP"/>
    </source>
</evidence>
<protein>
    <submittedName>
        <fullName evidence="2">Uncharacterized protein</fullName>
    </submittedName>
</protein>
<organism evidence="2">
    <name type="scientific">Spumella elongata</name>
    <dbReference type="NCBI Taxonomy" id="89044"/>
    <lineage>
        <taxon>Eukaryota</taxon>
        <taxon>Sar</taxon>
        <taxon>Stramenopiles</taxon>
        <taxon>Ochrophyta</taxon>
        <taxon>Chrysophyceae</taxon>
        <taxon>Chromulinales</taxon>
        <taxon>Chromulinaceae</taxon>
        <taxon>Spumella</taxon>
    </lineage>
</organism>
<dbReference type="AlphaFoldDB" id="A0A7S3H717"/>
<sequence>MQVIVALVIALLQISASYGALFDKVSHNATSKARNYFKSGFTRTNANSVEVMLLYREQELFQQTVASAVTKGYTIQGFYHTSTWQPKWAEVILEQLRILDGQRRMPKQPSAEKTTYEWHPETWASLLSASTNLHLNVAGPTKEDAAKVQKLVDESSLKFKSKITVNYNQTVARDAFGGANEEKKKSLFANPKLSSGEHSTVDTLHNYCIDKTAKGEKALVYYMHSKSGCCYKDPFGPKEKMPRASWREEMNAFNIEFPSICLRALLKGYNTCGVENQDAHYSGNFWWADCAHIASLPKPDNRFDPWSAEFFVQRYSVDHALAKRIGYHCGYSAWNCGINLYDFDCERDMYRDRLFKLVMSSKLAPSMRGKQHTNDTQRCIAIRGKQYNDNQVDVREAFKGVN</sequence>
<gene>
    <name evidence="2" type="ORF">SELO1098_LOCUS15601</name>
</gene>
<feature type="chain" id="PRO_5031311697" evidence="1">
    <location>
        <begin position="20"/>
        <end position="402"/>
    </location>
</feature>
<keyword evidence="1" id="KW-0732">Signal</keyword>
<proteinExistence type="predicted"/>